<accession>A0A1T5BHM0</accession>
<dbReference type="EMBL" id="FUYQ01000007">
    <property type="protein sequence ID" value="SKB46509.1"/>
    <property type="molecule type" value="Genomic_DNA"/>
</dbReference>
<dbReference type="Proteomes" id="UP000190852">
    <property type="component" value="Unassembled WGS sequence"/>
</dbReference>
<dbReference type="PANTHER" id="PTHR43239">
    <property type="entry name" value="UPF0734 PROTEIN DDB_G0273871/DDB_G0273177"/>
    <property type="match status" value="1"/>
</dbReference>
<evidence type="ECO:0000313" key="1">
    <source>
        <dbReference type="EMBL" id="SKB46509.1"/>
    </source>
</evidence>
<dbReference type="InterPro" id="IPR008000">
    <property type="entry name" value="Rham/fucose_mutarotase"/>
</dbReference>
<reference evidence="2" key="1">
    <citation type="submission" date="2017-02" db="EMBL/GenBank/DDBJ databases">
        <authorList>
            <person name="Varghese N."/>
            <person name="Submissions S."/>
        </authorList>
    </citation>
    <scope>NUCLEOTIDE SEQUENCE [LARGE SCALE GENOMIC DNA]</scope>
    <source>
        <strain evidence="2">DSM 24967</strain>
    </source>
</reference>
<organism evidence="1 2">
    <name type="scientific">Parabacteroides chartae</name>
    <dbReference type="NCBI Taxonomy" id="1037355"/>
    <lineage>
        <taxon>Bacteria</taxon>
        <taxon>Pseudomonadati</taxon>
        <taxon>Bacteroidota</taxon>
        <taxon>Bacteroidia</taxon>
        <taxon>Bacteroidales</taxon>
        <taxon>Tannerellaceae</taxon>
        <taxon>Parabacteroides</taxon>
    </lineage>
</organism>
<dbReference type="InterPro" id="IPR052996">
    <property type="entry name" value="Carb_Metab_Mutarotase"/>
</dbReference>
<dbReference type="InterPro" id="IPR011008">
    <property type="entry name" value="Dimeric_a/b-barrel"/>
</dbReference>
<dbReference type="Pfam" id="PF05336">
    <property type="entry name" value="rhaM"/>
    <property type="match status" value="1"/>
</dbReference>
<dbReference type="PANTHER" id="PTHR43239:SF1">
    <property type="entry name" value="UPF0734 PROTEIN DDB_G0273871_DDB_G0273177"/>
    <property type="match status" value="1"/>
</dbReference>
<evidence type="ECO:0000313" key="2">
    <source>
        <dbReference type="Proteomes" id="UP000190852"/>
    </source>
</evidence>
<dbReference type="SUPFAM" id="SSF54909">
    <property type="entry name" value="Dimeric alpha+beta barrel"/>
    <property type="match status" value="1"/>
</dbReference>
<gene>
    <name evidence="1" type="ORF">SAMN05660349_01288</name>
</gene>
<dbReference type="RefSeq" id="WP_068186992.1">
    <property type="nucleotide sequence ID" value="NZ_FUYQ01000007.1"/>
</dbReference>
<protein>
    <submittedName>
        <fullName evidence="1">L-rhamnose mutarotase</fullName>
    </submittedName>
</protein>
<dbReference type="GO" id="GO:0016857">
    <property type="term" value="F:racemase and epimerase activity, acting on carbohydrates and derivatives"/>
    <property type="evidence" value="ECO:0007669"/>
    <property type="project" value="InterPro"/>
</dbReference>
<dbReference type="Gene3D" id="3.30.70.100">
    <property type="match status" value="1"/>
</dbReference>
<sequence>MNRTEDFGYITPVYTGAVKRYCQTLDLKNDPELIKTYRHWHSKEHIWPEIPKGIREVGILNMEIYLLGNRLFMIVETPADFDWDSAFGRLATLERQAEWEAFVDKFQQSEAGAASDEKWQRMEQIFQLP</sequence>
<dbReference type="AlphaFoldDB" id="A0A1T5BHM0"/>
<proteinExistence type="predicted"/>
<name>A0A1T5BHM0_9BACT</name>
<keyword evidence="2" id="KW-1185">Reference proteome</keyword>